<sequence length="179" mass="20499">MMETDRSTEFLTLLTQHDRALALYVYGLVTPAADADDILQQAKMVMWRSFDQFELGTNFLAWARKVAFNQILTYRRQRKRDHLPLSDETLEAIGHEVAKLSDDGGDVRREALQECVNRLPEEQRQMVLLRYYEDLEVEAVAAKISSTTGAVYRALSRVRFTLLECVERRVAAEKKGASA</sequence>
<name>A0A5R8KFZ6_9BACT</name>
<evidence type="ECO:0000313" key="8">
    <source>
        <dbReference type="Proteomes" id="UP000306196"/>
    </source>
</evidence>
<dbReference type="InterPro" id="IPR013249">
    <property type="entry name" value="RNA_pol_sigma70_r4_t2"/>
</dbReference>
<evidence type="ECO:0000256" key="1">
    <source>
        <dbReference type="ARBA" id="ARBA00010641"/>
    </source>
</evidence>
<dbReference type="PANTHER" id="PTHR43133">
    <property type="entry name" value="RNA POLYMERASE ECF-TYPE SIGMA FACTO"/>
    <property type="match status" value="1"/>
</dbReference>
<dbReference type="NCBIfam" id="TIGR02937">
    <property type="entry name" value="sigma70-ECF"/>
    <property type="match status" value="1"/>
</dbReference>
<dbReference type="NCBIfam" id="TIGR02989">
    <property type="entry name" value="Sig-70_gvs1"/>
    <property type="match status" value="1"/>
</dbReference>
<keyword evidence="2" id="KW-0805">Transcription regulation</keyword>
<dbReference type="Gene3D" id="1.10.10.10">
    <property type="entry name" value="Winged helix-like DNA-binding domain superfamily/Winged helix DNA-binding domain"/>
    <property type="match status" value="1"/>
</dbReference>
<comment type="caution">
    <text evidence="7">The sequence shown here is derived from an EMBL/GenBank/DDBJ whole genome shotgun (WGS) entry which is preliminary data.</text>
</comment>
<dbReference type="InterPro" id="IPR014284">
    <property type="entry name" value="RNA_pol_sigma-70_dom"/>
</dbReference>
<protein>
    <submittedName>
        <fullName evidence="7">Sigma-70 family RNA polymerase sigma factor</fullName>
    </submittedName>
</protein>
<dbReference type="Gene3D" id="1.10.1740.10">
    <property type="match status" value="1"/>
</dbReference>
<keyword evidence="4" id="KW-0804">Transcription</keyword>
<dbReference type="InterPro" id="IPR014331">
    <property type="entry name" value="RNA_pol_sigma70_ECF_RHOBA"/>
</dbReference>
<dbReference type="GO" id="GO:0003677">
    <property type="term" value="F:DNA binding"/>
    <property type="evidence" value="ECO:0007669"/>
    <property type="project" value="InterPro"/>
</dbReference>
<keyword evidence="3" id="KW-0731">Sigma factor</keyword>
<keyword evidence="8" id="KW-1185">Reference proteome</keyword>
<dbReference type="GO" id="GO:0016987">
    <property type="term" value="F:sigma factor activity"/>
    <property type="evidence" value="ECO:0007669"/>
    <property type="project" value="UniProtKB-KW"/>
</dbReference>
<dbReference type="SUPFAM" id="SSF88659">
    <property type="entry name" value="Sigma3 and sigma4 domains of RNA polymerase sigma factors"/>
    <property type="match status" value="1"/>
</dbReference>
<evidence type="ECO:0000256" key="2">
    <source>
        <dbReference type="ARBA" id="ARBA00023015"/>
    </source>
</evidence>
<dbReference type="InterPro" id="IPR036388">
    <property type="entry name" value="WH-like_DNA-bd_sf"/>
</dbReference>
<accession>A0A5R8KFZ6</accession>
<evidence type="ECO:0000259" key="5">
    <source>
        <dbReference type="Pfam" id="PF04542"/>
    </source>
</evidence>
<dbReference type="EMBL" id="VAUV01000006">
    <property type="protein sequence ID" value="TLD71234.1"/>
    <property type="molecule type" value="Genomic_DNA"/>
</dbReference>
<feature type="domain" description="RNA polymerase sigma factor 70 region 4 type 2" evidence="6">
    <location>
        <begin position="109"/>
        <end position="159"/>
    </location>
</feature>
<dbReference type="InterPro" id="IPR039425">
    <property type="entry name" value="RNA_pol_sigma-70-like"/>
</dbReference>
<dbReference type="OrthoDB" id="9782703at2"/>
<dbReference type="Pfam" id="PF04542">
    <property type="entry name" value="Sigma70_r2"/>
    <property type="match status" value="1"/>
</dbReference>
<evidence type="ECO:0000313" key="7">
    <source>
        <dbReference type="EMBL" id="TLD71234.1"/>
    </source>
</evidence>
<dbReference type="InterPro" id="IPR013324">
    <property type="entry name" value="RNA_pol_sigma_r3/r4-like"/>
</dbReference>
<proteinExistence type="inferred from homology"/>
<evidence type="ECO:0000256" key="3">
    <source>
        <dbReference type="ARBA" id="ARBA00023082"/>
    </source>
</evidence>
<dbReference type="Pfam" id="PF08281">
    <property type="entry name" value="Sigma70_r4_2"/>
    <property type="match status" value="1"/>
</dbReference>
<dbReference type="InterPro" id="IPR007627">
    <property type="entry name" value="RNA_pol_sigma70_r2"/>
</dbReference>
<feature type="domain" description="RNA polymerase sigma-70 region 2" evidence="5">
    <location>
        <begin position="14"/>
        <end position="80"/>
    </location>
</feature>
<gene>
    <name evidence="7" type="ORF">FEM03_09810</name>
</gene>
<reference evidence="7 8" key="1">
    <citation type="submission" date="2019-05" db="EMBL/GenBank/DDBJ databases">
        <title>Verrucobacter flavum gen. nov., sp. nov. a new member of the family Verrucomicrobiaceae.</title>
        <authorList>
            <person name="Szuroczki S."/>
            <person name="Abbaszade G."/>
            <person name="Szabo A."/>
            <person name="Felfoldi T."/>
            <person name="Schumann P."/>
            <person name="Boka K."/>
            <person name="Keki Z."/>
            <person name="Toumi M."/>
            <person name="Toth E."/>
        </authorList>
    </citation>
    <scope>NUCLEOTIDE SEQUENCE [LARGE SCALE GENOMIC DNA]</scope>
    <source>
        <strain evidence="7 8">MG-N-17</strain>
    </source>
</reference>
<dbReference type="AlphaFoldDB" id="A0A5R8KFZ6"/>
<evidence type="ECO:0000256" key="4">
    <source>
        <dbReference type="ARBA" id="ARBA00023163"/>
    </source>
</evidence>
<dbReference type="InterPro" id="IPR013325">
    <property type="entry name" value="RNA_pol_sigma_r2"/>
</dbReference>
<dbReference type="SUPFAM" id="SSF88946">
    <property type="entry name" value="Sigma2 domain of RNA polymerase sigma factors"/>
    <property type="match status" value="1"/>
</dbReference>
<dbReference type="GO" id="GO:0006352">
    <property type="term" value="P:DNA-templated transcription initiation"/>
    <property type="evidence" value="ECO:0007669"/>
    <property type="project" value="InterPro"/>
</dbReference>
<dbReference type="Proteomes" id="UP000306196">
    <property type="component" value="Unassembled WGS sequence"/>
</dbReference>
<dbReference type="PANTHER" id="PTHR43133:SF51">
    <property type="entry name" value="RNA POLYMERASE SIGMA FACTOR"/>
    <property type="match status" value="1"/>
</dbReference>
<comment type="similarity">
    <text evidence="1">Belongs to the sigma-70 factor family. ECF subfamily.</text>
</comment>
<organism evidence="7 8">
    <name type="scientific">Phragmitibacter flavus</name>
    <dbReference type="NCBI Taxonomy" id="2576071"/>
    <lineage>
        <taxon>Bacteria</taxon>
        <taxon>Pseudomonadati</taxon>
        <taxon>Verrucomicrobiota</taxon>
        <taxon>Verrucomicrobiia</taxon>
        <taxon>Verrucomicrobiales</taxon>
        <taxon>Verrucomicrobiaceae</taxon>
        <taxon>Phragmitibacter</taxon>
    </lineage>
</organism>
<evidence type="ECO:0000259" key="6">
    <source>
        <dbReference type="Pfam" id="PF08281"/>
    </source>
</evidence>